<keyword evidence="1" id="KW-0472">Membrane</keyword>
<protein>
    <submittedName>
        <fullName evidence="2">Uncharacterized protein</fullName>
    </submittedName>
</protein>
<dbReference type="OrthoDB" id="9808461at2"/>
<feature type="transmembrane region" description="Helical" evidence="1">
    <location>
        <begin position="20"/>
        <end position="39"/>
    </location>
</feature>
<proteinExistence type="predicted"/>
<keyword evidence="1" id="KW-0812">Transmembrane</keyword>
<reference evidence="2 3" key="1">
    <citation type="submission" date="2018-05" db="EMBL/GenBank/DDBJ databases">
        <title>Reference genomes for bee gut microbiota database.</title>
        <authorList>
            <person name="Ellegaard K.M."/>
        </authorList>
    </citation>
    <scope>NUCLEOTIDE SEQUENCE [LARGE SCALE GENOMIC DNA]</scope>
    <source>
        <strain evidence="2 3">ESL0182</strain>
    </source>
</reference>
<sequence length="54" mass="6131">MKASNHFVDFLPSEIHLFDVVIVFITAMLLSLLASYYPARRACKIDPARVLSSY</sequence>
<gene>
    <name evidence="2" type="ORF">DKK70_08455</name>
</gene>
<dbReference type="AlphaFoldDB" id="A0A2V4E1J6"/>
<dbReference type="EMBL" id="QGLR01000010">
    <property type="protein sequence ID" value="PXZ07015.1"/>
    <property type="molecule type" value="Genomic_DNA"/>
</dbReference>
<comment type="caution">
    <text evidence="2">The sequence shown here is derived from an EMBL/GenBank/DDBJ whole genome shotgun (WGS) entry which is preliminary data.</text>
</comment>
<evidence type="ECO:0000313" key="2">
    <source>
        <dbReference type="EMBL" id="PXZ07015.1"/>
    </source>
</evidence>
<name>A0A2V4E1J6_9GAMM</name>
<keyword evidence="1" id="KW-1133">Transmembrane helix</keyword>
<evidence type="ECO:0000256" key="1">
    <source>
        <dbReference type="SAM" id="Phobius"/>
    </source>
</evidence>
<dbReference type="Proteomes" id="UP000247932">
    <property type="component" value="Unassembled WGS sequence"/>
</dbReference>
<organism evidence="2 3">
    <name type="scientific">Gilliamella apicola</name>
    <dbReference type="NCBI Taxonomy" id="1196095"/>
    <lineage>
        <taxon>Bacteria</taxon>
        <taxon>Pseudomonadati</taxon>
        <taxon>Pseudomonadota</taxon>
        <taxon>Gammaproteobacteria</taxon>
        <taxon>Orbales</taxon>
        <taxon>Orbaceae</taxon>
        <taxon>Gilliamella</taxon>
    </lineage>
</organism>
<evidence type="ECO:0000313" key="3">
    <source>
        <dbReference type="Proteomes" id="UP000247932"/>
    </source>
</evidence>
<keyword evidence="3" id="KW-1185">Reference proteome</keyword>
<accession>A0A2V4E1J6</accession>